<feature type="domain" description="Response regulatory" evidence="4">
    <location>
        <begin position="4"/>
        <end position="119"/>
    </location>
</feature>
<keyword evidence="1" id="KW-0145">Chemotaxis</keyword>
<dbReference type="InterPro" id="IPR001789">
    <property type="entry name" value="Sig_transdc_resp-reg_receiver"/>
</dbReference>
<dbReference type="PANTHER" id="PTHR44591">
    <property type="entry name" value="STRESS RESPONSE REGULATOR PROTEIN 1"/>
    <property type="match status" value="1"/>
</dbReference>
<dbReference type="Proteomes" id="UP001202831">
    <property type="component" value="Unassembled WGS sequence"/>
</dbReference>
<comment type="caution">
    <text evidence="5">The sequence shown here is derived from an EMBL/GenBank/DDBJ whole genome shotgun (WGS) entry which is preliminary data.</text>
</comment>
<dbReference type="Gene3D" id="3.40.1550.10">
    <property type="entry name" value="CheC-like"/>
    <property type="match status" value="1"/>
</dbReference>
<dbReference type="CDD" id="cd17593">
    <property type="entry name" value="REC_CheC-like"/>
    <property type="match status" value="1"/>
</dbReference>
<dbReference type="SUPFAM" id="SSF103039">
    <property type="entry name" value="CheC-like"/>
    <property type="match status" value="1"/>
</dbReference>
<dbReference type="InterPro" id="IPR050595">
    <property type="entry name" value="Bact_response_regulator"/>
</dbReference>
<feature type="modified residue" description="4-aspartylphosphate" evidence="3">
    <location>
        <position position="54"/>
    </location>
</feature>
<dbReference type="RefSeq" id="WP_249249237.1">
    <property type="nucleotide sequence ID" value="NZ_JAKIKT010000004.1"/>
</dbReference>
<reference evidence="5 6" key="1">
    <citation type="submission" date="2022-01" db="EMBL/GenBank/DDBJ databases">
        <title>Whole genome-based taxonomy of the Shewanellaceae.</title>
        <authorList>
            <person name="Martin-Rodriguez A.J."/>
        </authorList>
    </citation>
    <scope>NUCLEOTIDE SEQUENCE [LARGE SCALE GENOMIC DNA]</scope>
    <source>
        <strain evidence="5 6">DSM 21332</strain>
    </source>
</reference>
<gene>
    <name evidence="5" type="ORF">L2725_12320</name>
</gene>
<dbReference type="CDD" id="cd17910">
    <property type="entry name" value="CheC_ClassII"/>
    <property type="match status" value="1"/>
</dbReference>
<accession>A0ABT0N846</accession>
<dbReference type="SUPFAM" id="SSF52172">
    <property type="entry name" value="CheY-like"/>
    <property type="match status" value="1"/>
</dbReference>
<keyword evidence="2 3" id="KW-0597">Phosphoprotein</keyword>
<name>A0ABT0N846_9GAMM</name>
<dbReference type="InterPro" id="IPR028976">
    <property type="entry name" value="CheC-like_sf"/>
</dbReference>
<evidence type="ECO:0000313" key="6">
    <source>
        <dbReference type="Proteomes" id="UP001202831"/>
    </source>
</evidence>
<evidence type="ECO:0000313" key="5">
    <source>
        <dbReference type="EMBL" id="MCL2914552.1"/>
    </source>
</evidence>
<dbReference type="InterPro" id="IPR011006">
    <property type="entry name" value="CheY-like_superfamily"/>
</dbReference>
<sequence length="341" mass="37740">MATQILICDDSAMARKQMARSLPPEWEVEVNYAANGQEGITAIREGKGEIVFLDLNMPVMDGYQVLTQVQQQDLPAMIIVVSGDIQAKAHERVKALGAIDFIQKPVNLDAIRTLLINYGILVPEETPVVEQTEQLTKADDDSPFVKVDLRDACQEVANVAMGQAADLLAKLLDVFVKLPIPNVNVLETSELTMALKSVEHENKASALCQGFIAAGVAGEALLMFYDGSFEEMAKLMGLDNPQDPDTEIEVLMDTGNVLVGAFLRGVFEQLHMSYSQSHPVVLGRHCNVSELINARINKWQRTLAMEINYQIESYNIRCDLLLLFTEDSIPTLNTKLSYLLD</sequence>
<proteinExistence type="predicted"/>
<dbReference type="Gene3D" id="3.40.50.2300">
    <property type="match status" value="1"/>
</dbReference>
<dbReference type="EMBL" id="JAKIKT010000004">
    <property type="protein sequence ID" value="MCL2914552.1"/>
    <property type="molecule type" value="Genomic_DNA"/>
</dbReference>
<evidence type="ECO:0000256" key="1">
    <source>
        <dbReference type="ARBA" id="ARBA00022500"/>
    </source>
</evidence>
<protein>
    <submittedName>
        <fullName evidence="5">Response regulator</fullName>
    </submittedName>
</protein>
<evidence type="ECO:0000256" key="2">
    <source>
        <dbReference type="ARBA" id="ARBA00022553"/>
    </source>
</evidence>
<evidence type="ECO:0000256" key="3">
    <source>
        <dbReference type="PROSITE-ProRule" id="PRU00169"/>
    </source>
</evidence>
<organism evidence="5 6">
    <name type="scientific">Shewanella corallii</name>
    <dbReference type="NCBI Taxonomy" id="560080"/>
    <lineage>
        <taxon>Bacteria</taxon>
        <taxon>Pseudomonadati</taxon>
        <taxon>Pseudomonadota</taxon>
        <taxon>Gammaproteobacteria</taxon>
        <taxon>Alteromonadales</taxon>
        <taxon>Shewanellaceae</taxon>
        <taxon>Shewanella</taxon>
    </lineage>
</organism>
<evidence type="ECO:0000259" key="4">
    <source>
        <dbReference type="PROSITE" id="PS50110"/>
    </source>
</evidence>
<dbReference type="PROSITE" id="PS50110">
    <property type="entry name" value="RESPONSE_REGULATORY"/>
    <property type="match status" value="1"/>
</dbReference>
<dbReference type="Pfam" id="PF00072">
    <property type="entry name" value="Response_reg"/>
    <property type="match status" value="1"/>
</dbReference>
<dbReference type="SMART" id="SM00448">
    <property type="entry name" value="REC"/>
    <property type="match status" value="1"/>
</dbReference>
<dbReference type="PANTHER" id="PTHR44591:SF24">
    <property type="entry name" value="PROTEIN-GLUTAMATE METHYLESTERASE_PROTEIN-GLUTAMINE GLUTAMINASE 1"/>
    <property type="match status" value="1"/>
</dbReference>
<keyword evidence="6" id="KW-1185">Reference proteome</keyword>